<dbReference type="InterPro" id="IPR000873">
    <property type="entry name" value="AMP-dep_synth/lig_dom"/>
</dbReference>
<dbReference type="Pfam" id="PF00109">
    <property type="entry name" value="ketoacyl-synt"/>
    <property type="match status" value="1"/>
</dbReference>
<dbReference type="InterPro" id="IPR020845">
    <property type="entry name" value="AMP-binding_CS"/>
</dbReference>
<dbReference type="InterPro" id="IPR013968">
    <property type="entry name" value="PKS_KR"/>
</dbReference>
<dbReference type="Gene3D" id="3.30.70.3290">
    <property type="match status" value="1"/>
</dbReference>
<dbReference type="SUPFAM" id="SSF51679">
    <property type="entry name" value="Bacterial luciferase-like"/>
    <property type="match status" value="1"/>
</dbReference>
<dbReference type="Gene3D" id="3.30.559.10">
    <property type="entry name" value="Chloramphenicol acetyltransferase-like domain"/>
    <property type="match status" value="1"/>
</dbReference>
<dbReference type="GO" id="GO:0004315">
    <property type="term" value="F:3-oxoacyl-[acyl-carrier-protein] synthase activity"/>
    <property type="evidence" value="ECO:0007669"/>
    <property type="project" value="InterPro"/>
</dbReference>
<evidence type="ECO:0000259" key="10">
    <source>
        <dbReference type="PROSITE" id="PS50075"/>
    </source>
</evidence>
<name>A0A372ZMG7_9ACTN</name>
<dbReference type="PANTHER" id="PTHR43775:SF37">
    <property type="entry name" value="SI:DKEY-61P9.11"/>
    <property type="match status" value="1"/>
</dbReference>
<evidence type="ECO:0000256" key="9">
    <source>
        <dbReference type="SAM" id="MobiDB-lite"/>
    </source>
</evidence>
<dbReference type="Gene3D" id="3.40.47.10">
    <property type="match status" value="1"/>
</dbReference>
<dbReference type="SUPFAM" id="SSF53901">
    <property type="entry name" value="Thiolase-like"/>
    <property type="match status" value="1"/>
</dbReference>
<dbReference type="PROSITE" id="PS00012">
    <property type="entry name" value="PHOSPHOPANTETHEINE"/>
    <property type="match status" value="2"/>
</dbReference>
<dbReference type="GO" id="GO:0016705">
    <property type="term" value="F:oxidoreductase activity, acting on paired donors, with incorporation or reduction of molecular oxygen"/>
    <property type="evidence" value="ECO:0007669"/>
    <property type="project" value="InterPro"/>
</dbReference>
<dbReference type="InterPro" id="IPR011251">
    <property type="entry name" value="Luciferase-like_dom"/>
</dbReference>
<dbReference type="Pfam" id="PF08659">
    <property type="entry name" value="KR"/>
    <property type="match status" value="1"/>
</dbReference>
<dbReference type="PROSITE" id="PS52004">
    <property type="entry name" value="KS3_2"/>
    <property type="match status" value="1"/>
</dbReference>
<dbReference type="Gene3D" id="3.90.1150.10">
    <property type="entry name" value="Aspartate Aminotransferase, domain 1"/>
    <property type="match status" value="1"/>
</dbReference>
<evidence type="ECO:0000256" key="1">
    <source>
        <dbReference type="ARBA" id="ARBA00001957"/>
    </source>
</evidence>
<feature type="domain" description="Carrier" evidence="10">
    <location>
        <begin position="1231"/>
        <end position="1305"/>
    </location>
</feature>
<dbReference type="InterPro" id="IPR032821">
    <property type="entry name" value="PKS_assoc"/>
</dbReference>
<evidence type="ECO:0000256" key="7">
    <source>
        <dbReference type="ARBA" id="ARBA00023315"/>
    </source>
</evidence>
<dbReference type="Gene3D" id="3.40.640.10">
    <property type="entry name" value="Type I PLP-dependent aspartate aminotransferase-like (Major domain)"/>
    <property type="match status" value="1"/>
</dbReference>
<dbReference type="SUPFAM" id="SSF55048">
    <property type="entry name" value="Probable ACP-binding domain of malonyl-CoA ACP transacylase"/>
    <property type="match status" value="1"/>
</dbReference>
<dbReference type="GO" id="GO:0030170">
    <property type="term" value="F:pyridoxal phosphate binding"/>
    <property type="evidence" value="ECO:0007669"/>
    <property type="project" value="InterPro"/>
</dbReference>
<dbReference type="Pfam" id="PF00202">
    <property type="entry name" value="Aminotran_3"/>
    <property type="match status" value="1"/>
</dbReference>
<dbReference type="SMART" id="SM00827">
    <property type="entry name" value="PKS_AT"/>
    <property type="match status" value="1"/>
</dbReference>
<evidence type="ECO:0000256" key="4">
    <source>
        <dbReference type="ARBA" id="ARBA00022679"/>
    </source>
</evidence>
<dbReference type="InterPro" id="IPR020806">
    <property type="entry name" value="PKS_PP-bd"/>
</dbReference>
<dbReference type="InterPro" id="IPR009081">
    <property type="entry name" value="PP-bd_ACP"/>
</dbReference>
<dbReference type="SUPFAM" id="SSF56801">
    <property type="entry name" value="Acetyl-CoA synthetase-like"/>
    <property type="match status" value="2"/>
</dbReference>
<feature type="region of interest" description="Disordered" evidence="9">
    <location>
        <begin position="2202"/>
        <end position="2256"/>
    </location>
</feature>
<dbReference type="InterPro" id="IPR016035">
    <property type="entry name" value="Acyl_Trfase/lysoPLipase"/>
</dbReference>
<dbReference type="InterPro" id="IPR001227">
    <property type="entry name" value="Ac_transferase_dom_sf"/>
</dbReference>
<dbReference type="SMART" id="SM00825">
    <property type="entry name" value="PKS_KS"/>
    <property type="match status" value="1"/>
</dbReference>
<dbReference type="Gene3D" id="3.40.366.10">
    <property type="entry name" value="Malonyl-Coenzyme A Acyl Carrier Protein, domain 2"/>
    <property type="match status" value="1"/>
</dbReference>
<dbReference type="NCBIfam" id="TIGR01733">
    <property type="entry name" value="AA-adenyl-dom"/>
    <property type="match status" value="1"/>
</dbReference>
<dbReference type="SMART" id="SM00822">
    <property type="entry name" value="PKS_KR"/>
    <property type="match status" value="1"/>
</dbReference>
<dbReference type="CDD" id="cd00610">
    <property type="entry name" value="OAT_like"/>
    <property type="match status" value="1"/>
</dbReference>
<feature type="domain" description="Ketosynthase family 3 (KS3)" evidence="11">
    <location>
        <begin position="1322"/>
        <end position="1754"/>
    </location>
</feature>
<dbReference type="Proteomes" id="UP000263377">
    <property type="component" value="Unassembled WGS sequence"/>
</dbReference>
<dbReference type="PROSITE" id="PS50075">
    <property type="entry name" value="CARRIER"/>
    <property type="match status" value="3"/>
</dbReference>
<evidence type="ECO:0000256" key="5">
    <source>
        <dbReference type="ARBA" id="ARBA00022898"/>
    </source>
</evidence>
<evidence type="ECO:0000256" key="3">
    <source>
        <dbReference type="ARBA" id="ARBA00022553"/>
    </source>
</evidence>
<dbReference type="Pfam" id="PF00296">
    <property type="entry name" value="Bac_luciferase"/>
    <property type="match status" value="1"/>
</dbReference>
<dbReference type="PROSITE" id="PS00455">
    <property type="entry name" value="AMP_BINDING"/>
    <property type="match status" value="2"/>
</dbReference>
<dbReference type="InterPro" id="IPR014030">
    <property type="entry name" value="Ketoacyl_synth_N"/>
</dbReference>
<dbReference type="GO" id="GO:0071770">
    <property type="term" value="P:DIM/DIP cell wall layer assembly"/>
    <property type="evidence" value="ECO:0007669"/>
    <property type="project" value="TreeGrafter"/>
</dbReference>
<dbReference type="InterPro" id="IPR036661">
    <property type="entry name" value="Luciferase-like_sf"/>
</dbReference>
<dbReference type="InterPro" id="IPR016039">
    <property type="entry name" value="Thiolase-like"/>
</dbReference>
<dbReference type="SMART" id="SM00823">
    <property type="entry name" value="PKS_PP"/>
    <property type="match status" value="3"/>
</dbReference>
<dbReference type="CDD" id="cd00833">
    <property type="entry name" value="PKS"/>
    <property type="match status" value="1"/>
</dbReference>
<dbReference type="GO" id="GO:0017000">
    <property type="term" value="P:antibiotic biosynthetic process"/>
    <property type="evidence" value="ECO:0007669"/>
    <property type="project" value="UniProtKB-KW"/>
</dbReference>
<dbReference type="SUPFAM" id="SSF51735">
    <property type="entry name" value="NAD(P)-binding Rossmann-fold domains"/>
    <property type="match status" value="2"/>
</dbReference>
<dbReference type="InterPro" id="IPR050091">
    <property type="entry name" value="PKS_NRPS_Biosynth_Enz"/>
</dbReference>
<evidence type="ECO:0000259" key="11">
    <source>
        <dbReference type="PROSITE" id="PS52004"/>
    </source>
</evidence>
<feature type="region of interest" description="Disordered" evidence="9">
    <location>
        <begin position="118"/>
        <end position="167"/>
    </location>
</feature>
<feature type="domain" description="Carrier" evidence="10">
    <location>
        <begin position="4310"/>
        <end position="4384"/>
    </location>
</feature>
<evidence type="ECO:0000313" key="12">
    <source>
        <dbReference type="EMBL" id="RGD56921.1"/>
    </source>
</evidence>
<evidence type="ECO:0000256" key="2">
    <source>
        <dbReference type="ARBA" id="ARBA00022450"/>
    </source>
</evidence>
<dbReference type="NCBIfam" id="TIGR04020">
    <property type="entry name" value="seco_metab_LLM"/>
    <property type="match status" value="1"/>
</dbReference>
<organism evidence="12 13">
    <name type="scientific">Kitasatospora xanthocidica</name>
    <dbReference type="NCBI Taxonomy" id="83382"/>
    <lineage>
        <taxon>Bacteria</taxon>
        <taxon>Bacillati</taxon>
        <taxon>Actinomycetota</taxon>
        <taxon>Actinomycetes</taxon>
        <taxon>Kitasatosporales</taxon>
        <taxon>Streptomycetaceae</taxon>
        <taxon>Kitasatospora</taxon>
    </lineage>
</organism>
<keyword evidence="4" id="KW-0808">Transferase</keyword>
<evidence type="ECO:0000256" key="8">
    <source>
        <dbReference type="ARBA" id="ARBA00029443"/>
    </source>
</evidence>
<keyword evidence="6" id="KW-0045">Antibiotic biosynthesis</keyword>
<dbReference type="CDD" id="cd19531">
    <property type="entry name" value="LCL_NRPS-like"/>
    <property type="match status" value="1"/>
</dbReference>
<keyword evidence="3" id="KW-0597">Phosphoprotein</keyword>
<dbReference type="InterPro" id="IPR016036">
    <property type="entry name" value="Malonyl_transacylase_ACP-bd"/>
</dbReference>
<dbReference type="InterPro" id="IPR015424">
    <property type="entry name" value="PyrdxlP-dep_Trfase"/>
</dbReference>
<dbReference type="SUPFAM" id="SSF52777">
    <property type="entry name" value="CoA-dependent acyltransferases"/>
    <property type="match status" value="2"/>
</dbReference>
<dbReference type="GO" id="GO:0005886">
    <property type="term" value="C:plasma membrane"/>
    <property type="evidence" value="ECO:0007669"/>
    <property type="project" value="TreeGrafter"/>
</dbReference>
<dbReference type="InterPro" id="IPR036291">
    <property type="entry name" value="NAD(P)-bd_dom_sf"/>
</dbReference>
<dbReference type="PANTHER" id="PTHR43775">
    <property type="entry name" value="FATTY ACID SYNTHASE"/>
    <property type="match status" value="1"/>
</dbReference>
<accession>A0A372ZMG7</accession>
<dbReference type="InterPro" id="IPR001242">
    <property type="entry name" value="Condensation_dom"/>
</dbReference>
<dbReference type="InterPro" id="IPR045851">
    <property type="entry name" value="AMP-bd_C_sf"/>
</dbReference>
<dbReference type="InterPro" id="IPR036736">
    <property type="entry name" value="ACP-like_sf"/>
</dbReference>
<dbReference type="GO" id="GO:0005737">
    <property type="term" value="C:cytoplasm"/>
    <property type="evidence" value="ECO:0007669"/>
    <property type="project" value="TreeGrafter"/>
</dbReference>
<keyword evidence="13" id="KW-1185">Reference proteome</keyword>
<dbReference type="Pfam" id="PF02801">
    <property type="entry name" value="Ketoacyl-synt_C"/>
    <property type="match status" value="1"/>
</dbReference>
<dbReference type="Gene3D" id="3.40.50.12780">
    <property type="entry name" value="N-terminal domain of ligase-like"/>
    <property type="match status" value="2"/>
</dbReference>
<dbReference type="InterPro" id="IPR015422">
    <property type="entry name" value="PyrdxlP-dep_Trfase_small"/>
</dbReference>
<comment type="similarity">
    <text evidence="8">In the C-terminal section; belongs to the NRP synthetase family.</text>
</comment>
<dbReference type="GO" id="GO:0031177">
    <property type="term" value="F:phosphopantetheine binding"/>
    <property type="evidence" value="ECO:0007669"/>
    <property type="project" value="InterPro"/>
</dbReference>
<dbReference type="CDD" id="cd05930">
    <property type="entry name" value="A_NRPS"/>
    <property type="match status" value="1"/>
</dbReference>
<keyword evidence="2" id="KW-0596">Phosphopantetheine</keyword>
<dbReference type="Pfam" id="PF00698">
    <property type="entry name" value="Acyl_transf_1"/>
    <property type="match status" value="1"/>
</dbReference>
<sequence length="4396" mass="467168">MSPTGPDHGRLRTLEARLLLRPEIADCALLPVEHENGRPGLLAYLVPAVDGDPEALRRRAAAALLDADPSAEVHLLDGIVRTPEGEPDAAALAAALTRPPTAPGPALRHLRELTDRWRPFGEGPATAGASPAQPTAAPGEADSERPDAEDPGTEAVGAPLPAPGPDAPRTLPEALLRAADLHPDRGLHLIRAGGEATRITYRQLLGRSREILAVLAAAGLRAGDRVILQVPEPEYYFPTLWACFLGGMQPVTVARPPDYHERNPVLEKLWHAWQTLEEPPVLVCGPAVAGLERLGELYPAPGLRVIAVDRPAEGGLPDGPAPEHAPVPADVAMLQLSSGSTGRSKAVQITHRGILEYVAGAVAQGTEPGDGTVNWLPLDHVAGLLMFHLRDVVLAADQVQIPTELVLADPLVWLDALERYRAAHSWSPNFGFRLVAEAVRAAGPDRRWDLSSVKSLINAGEQCTEAVIDEFLAATAPFGVRPGHVLLAWGMAETCTAITYKRYDEDGARRLVRTDSLTGRLEPADPASAERGTAFLSMGRPAPGTRMRVADDAGRALPELRVGRLQVHSGRVTPGYLNNPPANQEAFVGDDWFDTGDLAFLVDGEVVLTGRRKEIIIVNGVHYFCHELEDVVASVAGVRSGHVAAFGVPDERTGTEQLVIAYVQSDPDAPSAPVAAEVRQLLAARRQPAPALVLPVPVADFPRTTSGKIQRTALRGRLLDGELDDHIVALDLAEANSRTLPDCVRRLGWEARPVAAAPASSAASLAEETILLLGPSGPGTLTEALAAALPNALVVDRPPTADPEDWLRALGDRTADRLVYLWSATPDTPDQAPDEALLALLRALPTRAPVRELISVSAGLHAVLPGELPNPRAALTAALAAGARAEQLVPAARHLDLPGGAPVAEQAAALLALLADPRPEPESAWRAGRPWAPRLAPAEAAPEPAGDGCSLLTPGARYLVTGGLGGIAAELLPGLLREYGSRLLIVGRSDLDAPTAEAAERRAALRRLAAQGGQVTYRQADVTNRQQLAEVLAEAEREWQAPLDGVLHLAGGYRLTLLADTGTEDWREAVRTKAEGTDHLIELVRQRPGAQFVAFSSMIGLQEAVGSTGYAAANRYLESTVERLRRETGTPAWTISWGLWSGVGMNRDTENEQAAAGRGIAVLSAAHGRRLAALLLAGAPGHRYAGPDPSSPAARRRLLATAPRPVAAAAPTPVTAEPAARPAAAPGPGHAAPSGLRRLVLDAFESVLDTPLDPGRPLAELGIGSLQLMRVHGALSAALPTPPAPTELFRHPTVDALIAHLAAEPATPTTAAAAPAAGPGDDRRVAIVGLALRLPGADTPEQYWRNIVEGVRSTTRFTEEELAAAGLRPEEYRHPDFVPVTGALTGTDEFDAEAFGISGAEAALMDPQQRLLLEICRQALEDGGYDAPDPERRVGVFAGTGMTLYALRTYYQHTLATTADPSEPVAALQTAIGNQADFAATRVAYRLGLTGPAIGVQTACSTSLVAVHLAVQSLLSGDCELALAGAAALHIPQAAGYRYEEGSILSPDGACRAFDADAGGTVGGNGVAAVLLKRLDRALADGDTVHGVILGSAVNNDGGRKVGYTAPSVDGQAAVVGRALDLAGVPADSIGYIEAHGTGTPLGDPIEFRALAQAFRARTEAAGFCSLGSVKPNIGHLDTCAGMAGLIKALLVLRHGTIPPLVNFTSPNPALELADSPFRLAAERRDWPDGPTPRRAGVSALGVGGTNAHLVLEQAPAAPAVEPRPAPTVLPLSARTAQGLTELAGLLRDRLDAEPALAPGDLPLTLGAGRRALRHRLAVTGPDPAALRKGLDAFLAGRTTAGAAHREVGRGEVLPVLLFTGQGAQYRGMAAELYRAFPAFRAVLDECDRLHRENWGEPLLPLLLDPAPQGTEDSWTTEAAQPALFALQAAYLRLWQELGLRPAAVAGHSAGEYAAFHAAGALDLADGMFLTALRGRLMHRLTEPGAMTVVSAGLDRLAGLGDWLPGVDLAVVNGRGQCVLAGPPREIAAAEAVLAADGVTTERLASDRAFHSRLLDPMLDPFRDQLARLRLRPLAVPLVSNLGGEVLAPGTVPTPEYFLRQTRETARFDQVLAALDGQGHELFLEIGPHPTLTGMGRRELPERHFVAGGRRGASPEQQFDTAAAALWSYGVPLDWAGFAAARDWPDGPARRVPLPTTVFQRRRHWFTAPDRPTTEDPAMRQDPPQQTAPAAEPAVALAASPAATPAASPTPSPEELAGQAVLREVVEQTARQLGYDEASVGADEPFFDLGADSLSMINMIRDLERAFRVRVSMRELFEDADTPARLAGLIASRLEPAVLATLLPAAEPEPVAVPEPVAAPVAAPAPTAPVVQAAPAPVVQAPATQAPLVQAPAPQPVPAAPAPVPAAPAAPAALPPVTDGTGLIERQLALLGQFSDLMRDQLGLLAGGAPALPPAPVPAALPPAAVPAAAQVPTPAAAPAAVAPAAVAEAPATKSPAPAAPQVHGPRVTVSRESGMAAGGLTDQQRAHVDELVDRFTARTTASKAITRRHRRTLADSRAVVGFRSGTKEMLYPLAARRARGSRLEDVDGNPYVDITMGFGVLLFGHDPEFVSEAVREHLSSGLRLGPRGPETGEAAELLAELTGTERVAFANSGTEANAGAIRLARAHTGRDKIVMFEGSYHGHSDQTLGRTLGRGADRETVPVSIGIPGSAVADLLVLRYGDPESLKVIEEHGDRIAAVLVEPVQSRHPGRQPVDFVRSLRELTTRLGIVLVFDQMLTGFRPHLRGAEGFWGVTPDMSTYGKVLGGGYPIGAIAGRADIMDGIDGGHWDYGDDSYPPKDTTFFGGTYIQHPLAMTAAGAVLRHLKAAGPGLQERLNARTDELATTLNTFFEEEEFPLRLAHFGSLFRFEPRADMELLFPHLLTRGVYVWEWRNFFLSTAHTDGDLEFVADAVRESLRDLRRGGFFPASPGVRLPAPRPAAELPAPAATVPAETMGGAPAPALPYEPVSDPQRPVDFSLYFFGDYPLDSPDDEKYRIVLESARFADRHDFHSVWLPERHFHSFGGIFPNPSVLAAALARETSRIRLNAGCAVLPLHHPVRVAEEWSVVDNLSGGRVGLGCASGWHPNDFLFFPERYGSHKELMHRQIDTVRSLWRGEPYQGRNGNGEPIEVTLHPRPLQDLPPMFTAIVGNPDSFREAARHDLGVITNLMTQDVAQLAENIAVYRRTRAEHGLDPEAGRVVVLVHTYLGTDLATAREQAYRPFCHYLRSSLSLFGQMANSLGLTLDFANAREEDLEYVLERAYERYCASRALIGTPESVQGVLSELRAAGADEIAAFVDFGLSPELVATGLPQLDVLRRDTLRGARLSYAQQRMWFLHRMLPDGGQYNEVKAIALDGPLDPQALDTALRRLVERHVALRTVFREQDGEPFQQVLAPPAGPVLQRITADPAAEDAVADLVAAEGAHRFDLAEGPLFRALLLEQAAERHVLVLSMHHIVIDTLSTVVITRELGELYLAAQEGRAAHLPVLTTGPAAEAARERARVAEGEYDESLAHWRKVFGGGDLPVLALPTDRPRPAVPDGRGRSFVHHLPAELSDGLRELARSKRSTLFMVLLTGFAGVLQRYAGQDEIVLGTPVANRAEGTEDLVGFFVNTLALRLDLSGEPAFAEALGRVRSTALDAYEHQQLPFEVLVQELNPQRDTSRNPLFQVMVEFENHMVFELDLPGVTARPLDHVADRAAFDLTLFLTSLPDGIRCHVEYADTLFDRATVDRLLGAFERLLTAAVADPERPLAELAVAPADTALECGPAAAQDPEHPLATISATAAERPDQTAVVAADGSETDYRTLLARSEDLAGRLLAAGVREGSRVGVLLPRSLDLVAGLLAILRLGAVHVPVDVLQGPERCRLIVQDSAPVVLLTTTDDAPKELGLTVPTVLTGTAPADADPAALPPLPAPSAQAPAYLLYTSGSTGRPKGVLMHSLALAHFVAWNVADHPAARTLQYASCGFDVSVQEILTTLAGGGTLLLIEEETRYDVTALAAVVRATRAERVHLPYTPLAALADALGEEPVPHLRELISGGEQVLLTPGLRAFLGRNPGCRLVNHYGPTETHALTAGEIEPDGPEYASIGRPTPGSRIVLLDASGRRVPPGAVGEIHALGVQVGIGYIGRDEESAAVFTDTPDGRSYRTGDLGRWRPDGRLEYLGRADRQVKVRGYRVEPGEIETVLLGLPGVHAAAVTARRTPAGTVLAGYVRCAAADLPGIADRLADLLPDYMVPSLWATVDTLPFTPHGKLDTAALPEPRPLGADEPQAAPATGLERTLQQLWEEELGRPAGVETSFFDLGGHSLAATRLLNRVREETGVRIGVLDFFRRPTIRAMAAHQPAAEQAPAPAFEEGTL</sequence>
<dbReference type="GO" id="GO:0008483">
    <property type="term" value="F:transaminase activity"/>
    <property type="evidence" value="ECO:0007669"/>
    <property type="project" value="InterPro"/>
</dbReference>
<dbReference type="InterPro" id="IPR010071">
    <property type="entry name" value="AA_adenyl_dom"/>
</dbReference>
<dbReference type="Pfam" id="PF00550">
    <property type="entry name" value="PP-binding"/>
    <property type="match status" value="3"/>
</dbReference>
<keyword evidence="5" id="KW-0663">Pyridoxal phosphate</keyword>
<feature type="region of interest" description="Disordered" evidence="9">
    <location>
        <begin position="1204"/>
        <end position="1232"/>
    </location>
</feature>
<dbReference type="InterPro" id="IPR024011">
    <property type="entry name" value="Biosynth_lucif-like_mOase_dom"/>
</dbReference>
<dbReference type="EMBL" id="QVIG01000001">
    <property type="protein sequence ID" value="RGD56921.1"/>
    <property type="molecule type" value="Genomic_DNA"/>
</dbReference>
<dbReference type="SUPFAM" id="SSF52151">
    <property type="entry name" value="FabD/lysophospholipase-like"/>
    <property type="match status" value="1"/>
</dbReference>
<dbReference type="PROSITE" id="PS00606">
    <property type="entry name" value="KS3_1"/>
    <property type="match status" value="1"/>
</dbReference>
<dbReference type="Gene3D" id="3.20.20.30">
    <property type="entry name" value="Luciferase-like domain"/>
    <property type="match status" value="1"/>
</dbReference>
<dbReference type="InterPro" id="IPR018201">
    <property type="entry name" value="Ketoacyl_synth_AS"/>
</dbReference>
<dbReference type="SUPFAM" id="SSF53383">
    <property type="entry name" value="PLP-dependent transferases"/>
    <property type="match status" value="1"/>
</dbReference>
<evidence type="ECO:0000256" key="6">
    <source>
        <dbReference type="ARBA" id="ARBA00023194"/>
    </source>
</evidence>
<dbReference type="InterPro" id="IPR014043">
    <property type="entry name" value="Acyl_transferase_dom"/>
</dbReference>
<gene>
    <name evidence="12" type="ORF">DR950_03160</name>
</gene>
<dbReference type="InterPro" id="IPR006162">
    <property type="entry name" value="Ppantetheine_attach_site"/>
</dbReference>
<dbReference type="InterPro" id="IPR015421">
    <property type="entry name" value="PyrdxlP-dep_Trfase_major"/>
</dbReference>
<dbReference type="Pfam" id="PF00501">
    <property type="entry name" value="AMP-binding"/>
    <property type="match status" value="2"/>
</dbReference>
<proteinExistence type="inferred from homology"/>
<reference evidence="12 13" key="1">
    <citation type="submission" date="2018-08" db="EMBL/GenBank/DDBJ databases">
        <title>Diversity &amp; Physiological Properties of Lignin-Decomposing Actinobacteria from Soil.</title>
        <authorList>
            <person name="Roh S.G."/>
            <person name="Kim S.B."/>
        </authorList>
    </citation>
    <scope>NUCLEOTIDE SEQUENCE [LARGE SCALE GENOMIC DNA]</scope>
    <source>
        <strain evidence="12 13">MMS17-GH009</strain>
    </source>
</reference>
<protein>
    <submittedName>
        <fullName evidence="12">Amino acid adenylation domain-containing protein</fullName>
    </submittedName>
</protein>
<feature type="domain" description="Carrier" evidence="10">
    <location>
        <begin position="2256"/>
        <end position="2334"/>
    </location>
</feature>
<comment type="cofactor">
    <cofactor evidence="1">
        <name>pantetheine 4'-phosphate</name>
        <dbReference type="ChEBI" id="CHEBI:47942"/>
    </cofactor>
</comment>
<dbReference type="RefSeq" id="WP_117485587.1">
    <property type="nucleotide sequence ID" value="NZ_QVIG01000001.1"/>
</dbReference>
<dbReference type="InterPro" id="IPR042099">
    <property type="entry name" value="ANL_N_sf"/>
</dbReference>
<comment type="caution">
    <text evidence="12">The sequence shown here is derived from an EMBL/GenBank/DDBJ whole genome shotgun (WGS) entry which is preliminary data.</text>
</comment>
<dbReference type="Gene3D" id="3.30.300.30">
    <property type="match status" value="3"/>
</dbReference>
<dbReference type="Pfam" id="PF00668">
    <property type="entry name" value="Condensation"/>
    <property type="match status" value="1"/>
</dbReference>
<dbReference type="SUPFAM" id="SSF47336">
    <property type="entry name" value="ACP-like"/>
    <property type="match status" value="3"/>
</dbReference>
<dbReference type="InterPro" id="IPR020841">
    <property type="entry name" value="PKS_Beta-ketoAc_synthase_dom"/>
</dbReference>
<dbReference type="GO" id="GO:0004312">
    <property type="term" value="F:fatty acid synthase activity"/>
    <property type="evidence" value="ECO:0007669"/>
    <property type="project" value="TreeGrafter"/>
</dbReference>
<dbReference type="InterPro" id="IPR057326">
    <property type="entry name" value="KR_dom"/>
</dbReference>
<dbReference type="InterPro" id="IPR005814">
    <property type="entry name" value="Aminotrans_3"/>
</dbReference>
<dbReference type="InterPro" id="IPR014031">
    <property type="entry name" value="Ketoacyl_synth_C"/>
</dbReference>
<dbReference type="GO" id="GO:0006633">
    <property type="term" value="P:fatty acid biosynthetic process"/>
    <property type="evidence" value="ECO:0007669"/>
    <property type="project" value="InterPro"/>
</dbReference>
<keyword evidence="7" id="KW-0012">Acyltransferase</keyword>
<evidence type="ECO:0000313" key="13">
    <source>
        <dbReference type="Proteomes" id="UP000263377"/>
    </source>
</evidence>
<dbReference type="Gene3D" id="3.30.559.30">
    <property type="entry name" value="Nonribosomal peptide synthetase, condensation domain"/>
    <property type="match status" value="1"/>
</dbReference>
<feature type="compositionally biased region" description="Low complexity" evidence="9">
    <location>
        <begin position="2223"/>
        <end position="2256"/>
    </location>
</feature>
<dbReference type="InterPro" id="IPR023213">
    <property type="entry name" value="CAT-like_dom_sf"/>
</dbReference>
<dbReference type="Gene3D" id="3.40.50.720">
    <property type="entry name" value="NAD(P)-binding Rossmann-like Domain"/>
    <property type="match status" value="1"/>
</dbReference>
<dbReference type="Pfam" id="PF16197">
    <property type="entry name" value="KAsynt_C_assoc"/>
    <property type="match status" value="1"/>
</dbReference>
<dbReference type="Gene3D" id="1.10.1200.10">
    <property type="entry name" value="ACP-like"/>
    <property type="match status" value="3"/>
</dbReference>